<reference evidence="1" key="1">
    <citation type="submission" date="2022-08" db="EMBL/GenBank/DDBJ databases">
        <authorList>
            <person name="Deng Y."/>
            <person name="Han X.-F."/>
            <person name="Zhang Y.-Q."/>
        </authorList>
    </citation>
    <scope>NUCLEOTIDE SEQUENCE</scope>
    <source>
        <strain evidence="1">CPCC 203386</strain>
    </source>
</reference>
<proteinExistence type="predicted"/>
<feature type="non-terminal residue" evidence="1">
    <location>
        <position position="184"/>
    </location>
</feature>
<evidence type="ECO:0000313" key="2">
    <source>
        <dbReference type="Proteomes" id="UP001165586"/>
    </source>
</evidence>
<name>A0ABT2HBV6_9MICO</name>
<evidence type="ECO:0000313" key="1">
    <source>
        <dbReference type="EMBL" id="MCS5737431.1"/>
    </source>
</evidence>
<evidence type="ECO:0008006" key="3">
    <source>
        <dbReference type="Google" id="ProtNLM"/>
    </source>
</evidence>
<dbReference type="EMBL" id="JANLCJ010000700">
    <property type="protein sequence ID" value="MCS5737431.1"/>
    <property type="molecule type" value="Genomic_DNA"/>
</dbReference>
<protein>
    <recommendedName>
        <fullName evidence="3">Conjugal transfer protein TraG</fullName>
    </recommendedName>
</protein>
<gene>
    <name evidence="1" type="ORF">N1032_27250</name>
</gene>
<keyword evidence="2" id="KW-1185">Reference proteome</keyword>
<feature type="non-terminal residue" evidence="1">
    <location>
        <position position="1"/>
    </location>
</feature>
<dbReference type="RefSeq" id="WP_259543826.1">
    <property type="nucleotide sequence ID" value="NZ_JANLCJ010000700.1"/>
</dbReference>
<accession>A0ABT2HBV6</accession>
<comment type="caution">
    <text evidence="1">The sequence shown here is derived from an EMBL/GenBank/DDBJ whole genome shotgun (WGS) entry which is preliminary data.</text>
</comment>
<dbReference type="Proteomes" id="UP001165586">
    <property type="component" value="Unassembled WGS sequence"/>
</dbReference>
<organism evidence="1 2">
    <name type="scientific">Herbiconiux daphne</name>
    <dbReference type="NCBI Taxonomy" id="2970914"/>
    <lineage>
        <taxon>Bacteria</taxon>
        <taxon>Bacillati</taxon>
        <taxon>Actinomycetota</taxon>
        <taxon>Actinomycetes</taxon>
        <taxon>Micrococcales</taxon>
        <taxon>Microbacteriaceae</taxon>
        <taxon>Herbiconiux</taxon>
    </lineage>
</organism>
<sequence length="184" mass="19507">GETGTERLYQGGDVGSQNAYRGVISDAEGNVVAPSSGLYTGESAQGLKAAEQRAGAPEINTQANVDRTVSGIAGEQGTTAQQAVGEATDQFIAVKNQQYNDALHGAQDILDNNNVSALKMGKTKEFVKQHLAEDADLDSLPPSAKKLLTKMGDADFKDLHTIDFYKRKLSNEASKAFRAGDTDT</sequence>